<evidence type="ECO:0000256" key="4">
    <source>
        <dbReference type="ARBA" id="ARBA00022801"/>
    </source>
</evidence>
<keyword evidence="7" id="KW-0997">Cell inner membrane</keyword>
<organism evidence="11">
    <name type="scientific">Planktothricoides sp. SpSt-374</name>
    <dbReference type="NCBI Taxonomy" id="2282167"/>
    <lineage>
        <taxon>Bacteria</taxon>
        <taxon>Bacillati</taxon>
        <taxon>Cyanobacteriota</taxon>
        <taxon>Cyanophyceae</taxon>
        <taxon>Oscillatoriophycideae</taxon>
        <taxon>Oscillatoriales</taxon>
        <taxon>Oscillatoriaceae</taxon>
        <taxon>Planktothricoides</taxon>
    </lineage>
</organism>
<evidence type="ECO:0000256" key="1">
    <source>
        <dbReference type="ARBA" id="ARBA00004370"/>
    </source>
</evidence>
<comment type="caution">
    <text evidence="11">The sequence shown here is derived from an EMBL/GenBank/DDBJ whole genome shotgun (WGS) entry which is preliminary data.</text>
</comment>
<evidence type="ECO:0000256" key="5">
    <source>
        <dbReference type="ARBA" id="ARBA00022825"/>
    </source>
</evidence>
<evidence type="ECO:0000256" key="6">
    <source>
        <dbReference type="ARBA" id="ARBA00023136"/>
    </source>
</evidence>
<dbReference type="InterPro" id="IPR029045">
    <property type="entry name" value="ClpP/crotonase-like_dom_sf"/>
</dbReference>
<dbReference type="GO" id="GO:0008236">
    <property type="term" value="F:serine-type peptidase activity"/>
    <property type="evidence" value="ECO:0007669"/>
    <property type="project" value="UniProtKB-KW"/>
</dbReference>
<comment type="similarity">
    <text evidence="2 7">Belongs to the peptidase S49 family.</text>
</comment>
<evidence type="ECO:0000256" key="3">
    <source>
        <dbReference type="ARBA" id="ARBA00022670"/>
    </source>
</evidence>
<accession>A0A7C3ZVT4</accession>
<protein>
    <recommendedName>
        <fullName evidence="7">Protease 4</fullName>
        <ecNumber evidence="7">3.4.21.-</ecNumber>
    </recommendedName>
    <alternativeName>
        <fullName evidence="7">Endopeptidase IV</fullName>
    </alternativeName>
    <alternativeName>
        <fullName evidence="7">Protease IV</fullName>
    </alternativeName>
    <alternativeName>
        <fullName evidence="7">Signal peptide peptidase</fullName>
    </alternativeName>
</protein>
<proteinExistence type="inferred from homology"/>
<dbReference type="AlphaFoldDB" id="A0A7C3ZVT4"/>
<feature type="transmembrane region" description="Helical" evidence="9">
    <location>
        <begin position="12"/>
        <end position="37"/>
    </location>
</feature>
<comment type="subcellular location">
    <subcellularLocation>
        <location evidence="7">Cell inner membrane</location>
    </subcellularLocation>
    <subcellularLocation>
        <location evidence="1">Membrane</location>
    </subcellularLocation>
</comment>
<dbReference type="NCBIfam" id="TIGR00705">
    <property type="entry name" value="SppA_67K"/>
    <property type="match status" value="1"/>
</dbReference>
<feature type="domain" description="Peptidase S49" evidence="10">
    <location>
        <begin position="133"/>
        <end position="285"/>
    </location>
</feature>
<keyword evidence="9" id="KW-0812">Transmembrane</keyword>
<evidence type="ECO:0000313" key="11">
    <source>
        <dbReference type="EMBL" id="HGG00768.1"/>
    </source>
</evidence>
<dbReference type="Pfam" id="PF01343">
    <property type="entry name" value="Peptidase_S49"/>
    <property type="match status" value="2"/>
</dbReference>
<dbReference type="InterPro" id="IPR047272">
    <property type="entry name" value="S49_SppA_C"/>
</dbReference>
<dbReference type="PIRSF" id="PIRSF001217">
    <property type="entry name" value="Protease_4_SppA"/>
    <property type="match status" value="1"/>
</dbReference>
<keyword evidence="7" id="KW-1003">Cell membrane</keyword>
<sequence length="609" mass="65796">MGNFLKYTFASLIGTLLGLGVLFGVTIGGAILLVVAATNSDGEPKIEPKSVLVLDLSVAITESQPVVSTAEALSEALAERDTPLSIGLRRVTQSIVKAAQDDRIVALYIQGSTGSTSNGWATLKEVRAAIEEFRASGKKIFAYDMDWSENEYYLASAANPIVINPQGMLEINGFASEGMFFAGALQKYGIGVQVTRVGKYKSAVEPFLLTQRSAENRQQTQQLLNDLWGDFLGTVAQHRQVKPPQIQAIANQGGILWAAEARDRGLVDKVAYFDDVLEELKQLAGSEKGTFQQISLPTYASTVLKPAQPAQNSNDSPQITVIFADGEIVDGQGTIRQVGGDRLARELRTARLDEKIKAVVLRVNSPGGSATASEVISREVELTAAVKPVVVSMGNFAASGGYWISTNGTKIFAQPNTVTGSIGVFGILFNLQKLSNDNGITWDAVKTAPYADLETSSRPKTPQELAINQRMVDRIYDRFLEIVATGRKLPKASVAQIAQGRVWSGQEAKKLGLVDEIGGLQQAILAAAELAKLGDNWQIQDAPKQRRLEERLLEKLLGVRSLDTGVSSGGAINPLIAEFEELQELTQILSSLNDPKGVYSRLPYQFKID</sequence>
<dbReference type="GO" id="GO:0006465">
    <property type="term" value="P:signal peptide processing"/>
    <property type="evidence" value="ECO:0007669"/>
    <property type="project" value="InterPro"/>
</dbReference>
<dbReference type="Gene3D" id="6.20.330.10">
    <property type="match status" value="1"/>
</dbReference>
<dbReference type="CDD" id="cd07023">
    <property type="entry name" value="S49_Sppa_N_C"/>
    <property type="match status" value="1"/>
</dbReference>
<evidence type="ECO:0000256" key="2">
    <source>
        <dbReference type="ARBA" id="ARBA00008683"/>
    </source>
</evidence>
<dbReference type="InterPro" id="IPR004635">
    <property type="entry name" value="Pept_S49_SppA"/>
</dbReference>
<dbReference type="EC" id="3.4.21.-" evidence="7"/>
<dbReference type="InterPro" id="IPR047217">
    <property type="entry name" value="S49_SppA_67K_type_N"/>
</dbReference>
<keyword evidence="9" id="KW-1133">Transmembrane helix</keyword>
<feature type="active site" description="Nucleophile" evidence="8">
    <location>
        <position position="399"/>
    </location>
</feature>
<dbReference type="Gene3D" id="3.90.226.10">
    <property type="entry name" value="2-enoyl-CoA Hydratase, Chain A, domain 1"/>
    <property type="match status" value="3"/>
</dbReference>
<evidence type="ECO:0000256" key="9">
    <source>
        <dbReference type="SAM" id="Phobius"/>
    </source>
</evidence>
<evidence type="ECO:0000256" key="7">
    <source>
        <dbReference type="PIRNR" id="PIRNR001217"/>
    </source>
</evidence>
<dbReference type="SUPFAM" id="SSF52096">
    <property type="entry name" value="ClpP/crotonase"/>
    <property type="match status" value="2"/>
</dbReference>
<dbReference type="EMBL" id="DSPX01000089">
    <property type="protein sequence ID" value="HGG00768.1"/>
    <property type="molecule type" value="Genomic_DNA"/>
</dbReference>
<evidence type="ECO:0000259" key="10">
    <source>
        <dbReference type="Pfam" id="PF01343"/>
    </source>
</evidence>
<name>A0A7C3ZVT4_9CYAN</name>
<reference evidence="11" key="1">
    <citation type="journal article" date="2020" name="mSystems">
        <title>Genome- and Community-Level Interaction Insights into Carbon Utilization and Element Cycling Functions of Hydrothermarchaeota in Hydrothermal Sediment.</title>
        <authorList>
            <person name="Zhou Z."/>
            <person name="Liu Y."/>
            <person name="Xu W."/>
            <person name="Pan J."/>
            <person name="Luo Z.H."/>
            <person name="Li M."/>
        </authorList>
    </citation>
    <scope>NUCLEOTIDE SEQUENCE [LARGE SCALE GENOMIC DNA]</scope>
    <source>
        <strain evidence="11">SpSt-374</strain>
    </source>
</reference>
<dbReference type="PANTHER" id="PTHR33209">
    <property type="entry name" value="PROTEASE 4"/>
    <property type="match status" value="1"/>
</dbReference>
<evidence type="ECO:0000256" key="8">
    <source>
        <dbReference type="PIRSR" id="PIRSR001217-1"/>
    </source>
</evidence>
<keyword evidence="5" id="KW-0720">Serine protease</keyword>
<gene>
    <name evidence="11" type="primary">sppA</name>
    <name evidence="11" type="ORF">ENR15_09000</name>
</gene>
<dbReference type="InterPro" id="IPR004634">
    <property type="entry name" value="Pept_S49_pIV"/>
</dbReference>
<keyword evidence="3 7" id="KW-0645">Protease</keyword>
<keyword evidence="6 7" id="KW-0472">Membrane</keyword>
<dbReference type="GO" id="GO:0005886">
    <property type="term" value="C:plasma membrane"/>
    <property type="evidence" value="ECO:0007669"/>
    <property type="project" value="UniProtKB-SubCell"/>
</dbReference>
<feature type="active site" description="Proton donor/acceptor" evidence="8">
    <location>
        <position position="201"/>
    </location>
</feature>
<feature type="domain" description="Peptidase S49" evidence="10">
    <location>
        <begin position="383"/>
        <end position="533"/>
    </location>
</feature>
<dbReference type="NCBIfam" id="TIGR00706">
    <property type="entry name" value="SppA_dom"/>
    <property type="match status" value="1"/>
</dbReference>
<dbReference type="InterPro" id="IPR002142">
    <property type="entry name" value="Peptidase_S49"/>
</dbReference>
<keyword evidence="4 7" id="KW-0378">Hydrolase</keyword>
<dbReference type="PANTHER" id="PTHR33209:SF1">
    <property type="entry name" value="PEPTIDASE S49 DOMAIN-CONTAINING PROTEIN"/>
    <property type="match status" value="1"/>
</dbReference>
<dbReference type="CDD" id="cd07018">
    <property type="entry name" value="S49_SppA_67K_type"/>
    <property type="match status" value="1"/>
</dbReference>